<evidence type="ECO:0000256" key="1">
    <source>
        <dbReference type="SAM" id="MobiDB-lite"/>
    </source>
</evidence>
<gene>
    <name evidence="3" type="ORF">QEK83_002992</name>
</gene>
<dbReference type="RefSeq" id="WP_164158506.1">
    <property type="nucleotide sequence ID" value="NZ_JBFCWN010000058.1"/>
</dbReference>
<feature type="domain" description="X-Tfes XVIPCD" evidence="2">
    <location>
        <begin position="350"/>
        <end position="448"/>
    </location>
</feature>
<name>A0AAI9CCT9_STEMA</name>
<protein>
    <recommendedName>
        <fullName evidence="2">X-Tfes XVIPCD domain-containing protein</fullName>
    </recommendedName>
</protein>
<dbReference type="Pfam" id="PF20410">
    <property type="entry name" value="X-Tfes_XVIPCD"/>
    <property type="match status" value="1"/>
</dbReference>
<reference evidence="3" key="1">
    <citation type="submission" date="2022-07" db="EMBL/GenBank/DDBJ databases">
        <authorList>
            <consortium name="Clinical and Environmental Microbiology Branch: Whole genome sequencing antimicrobial resistance pathogens in the healthcare setting"/>
        </authorList>
    </citation>
    <scope>NUCLEOTIDE SEQUENCE</scope>
    <source>
        <strain evidence="3">Stenotrophomonas_maltophilia_2021CK-00905</strain>
    </source>
</reference>
<dbReference type="InterPro" id="IPR046519">
    <property type="entry name" value="X-Tfes_XVIPCD"/>
</dbReference>
<evidence type="ECO:0000313" key="4">
    <source>
        <dbReference type="Proteomes" id="UP001214521"/>
    </source>
</evidence>
<feature type="compositionally biased region" description="Polar residues" evidence="1">
    <location>
        <begin position="461"/>
        <end position="476"/>
    </location>
</feature>
<organism evidence="3 4">
    <name type="scientific">Stenotrophomonas maltophilia</name>
    <name type="common">Pseudomonas maltophilia</name>
    <name type="synonym">Xanthomonas maltophilia</name>
    <dbReference type="NCBI Taxonomy" id="40324"/>
    <lineage>
        <taxon>Bacteria</taxon>
        <taxon>Pseudomonadati</taxon>
        <taxon>Pseudomonadota</taxon>
        <taxon>Gammaproteobacteria</taxon>
        <taxon>Lysobacterales</taxon>
        <taxon>Lysobacteraceae</taxon>
        <taxon>Stenotrophomonas</taxon>
        <taxon>Stenotrophomonas maltophilia group</taxon>
    </lineage>
</organism>
<evidence type="ECO:0000259" key="2">
    <source>
        <dbReference type="Pfam" id="PF20410"/>
    </source>
</evidence>
<feature type="region of interest" description="Disordered" evidence="1">
    <location>
        <begin position="454"/>
        <end position="476"/>
    </location>
</feature>
<sequence length="476" mass="51365">MKGIESSVEPLLADLRADKQLPSGAEDAIRRSIAGSPYLNHLLANAATSGQISRIAVSYGHHNGGHFQDGSDGNPPTIFISASNFQSVTGTRLEERLTEVLGHETMHGILARERAAALRDFKQTYSEELIASHDSRSGSVNLTEPVRTLLDKGRQDEALAEVSGLRALDSRFRALNPTLDDNGLEAMLASRSLSRCVRAEGATRSLAEGISYDALAKRPNNDGVQLTKAVEQCFYDGTGTLGRHGDSDYRNYYGTYPLSVIGTSHAFLAEGRQPPAIRIDLHELGLDPKQLERNGLDFGSTKILPVGDFGKDGLGWVELKNTGSAHTISPPTQSVEDMHSSPIRSLSPADQALLDQIRGKVEALDKANGRTFDDASERMSTSLLAAAKDAGITRADHVVLSKQTDASPAAHNIFVVQGAMSDPASLRTHMATAEAAQRPVQESLNHVEAIGHRQEREQADIQPTQEQQQRVSAPSM</sequence>
<dbReference type="AlphaFoldDB" id="A0AAI9CCT9"/>
<comment type="caution">
    <text evidence="3">The sequence shown here is derived from an EMBL/GenBank/DDBJ whole genome shotgun (WGS) entry which is preliminary data.</text>
</comment>
<dbReference type="Proteomes" id="UP001214521">
    <property type="component" value="Unassembled WGS sequence"/>
</dbReference>
<accession>A0AAI9CCT9</accession>
<evidence type="ECO:0000313" key="3">
    <source>
        <dbReference type="EMBL" id="EKT4442312.1"/>
    </source>
</evidence>
<proteinExistence type="predicted"/>
<dbReference type="EMBL" id="ABLOMU010000037">
    <property type="protein sequence ID" value="EKT4442312.1"/>
    <property type="molecule type" value="Genomic_DNA"/>
</dbReference>